<dbReference type="InterPro" id="IPR000160">
    <property type="entry name" value="GGDEF_dom"/>
</dbReference>
<dbReference type="NCBIfam" id="TIGR00254">
    <property type="entry name" value="GGDEF"/>
    <property type="match status" value="1"/>
</dbReference>
<dbReference type="FunFam" id="3.30.70.270:FF:000001">
    <property type="entry name" value="Diguanylate cyclase domain protein"/>
    <property type="match status" value="1"/>
</dbReference>
<sequence>MSTRRLEEQSPDLASLEFLVDDDALMALELMVAGGDASPEAFVALAWQLRQRNPARALVLADDAEARFGGWPADARRGHAARLQLVCAEADWLAGRLDAAASRAHDALQSFDAVADARGRADAHWMRAMLAIDRGDWPGKDAELQAMAEAARGLDASRVDIAEAAQAYFAAFRDSSAAHARWGARFAAGRDGLSVAAACWVEDFRAVCAHHASDFVPAIRHFARAYTLALASGQPRRAVIAATNTGDSLNHLNDYPAALDWMQRGLELARSAGGPGAMGVALLQTAHTLRLLDRLDASREMLQEALELMAPLAASRNHAYAMWQLVEVELAATHFADALAVARGLVERADALRQSDLQSHARCGQARALLALGQPAQALAAAEAALRHGEGAPNLQVAALRVMADVHALDVDRALPAPPGVEAPSVALHVLLRALALADGIARFTVPGELLDAIAREYARLGDYVQAYAFSQRAGVSRETSRSQEARNRAVAMQVTHETERAQAEAEHQRSLARAQAERLETLERLGTIGREITRNLEPSAILAALDLHVRALLDATSLVIHRVSADGRELVMIFGVEAGAPLPPHRIAVDDPRRPAARCARERRELMTGGEPDADGGEAAGVGGTGHSRSVMCAPLSDADRLLGVMSIGADRPRAYAERELAIFRTLCAYGAIALANADAQAQLVRKNAQLEQLSVSDTLTGLSNRLRLDQVLADEAARNARSGAPVSVILLDLDHFKSVNDQHGHLAGDRVLTTIGELLKASSRRTDEVGRWGGEEFLVVCRDTDVVGVRALAQHLRERIAAHDFKGVGHRTASFGVAQLADGEDVESLVARADVALYRAKRGGRNRVEAG</sequence>
<comment type="caution">
    <text evidence="4">The sequence shown here is derived from an EMBL/GenBank/DDBJ whole genome shotgun (WGS) entry which is preliminary data.</text>
</comment>
<evidence type="ECO:0000313" key="4">
    <source>
        <dbReference type="EMBL" id="MCK9688619.1"/>
    </source>
</evidence>
<dbReference type="SUPFAM" id="SSF55073">
    <property type="entry name" value="Nucleotide cyclase"/>
    <property type="match status" value="1"/>
</dbReference>
<dbReference type="InterPro" id="IPR029787">
    <property type="entry name" value="Nucleotide_cyclase"/>
</dbReference>
<feature type="domain" description="GGDEF" evidence="3">
    <location>
        <begin position="726"/>
        <end position="853"/>
    </location>
</feature>
<dbReference type="InterPro" id="IPR003018">
    <property type="entry name" value="GAF"/>
</dbReference>
<dbReference type="Proteomes" id="UP001139353">
    <property type="component" value="Unassembled WGS sequence"/>
</dbReference>
<dbReference type="SUPFAM" id="SSF48452">
    <property type="entry name" value="TPR-like"/>
    <property type="match status" value="1"/>
</dbReference>
<dbReference type="RefSeq" id="WP_275684665.1">
    <property type="nucleotide sequence ID" value="NZ_JAJLJH010000009.1"/>
</dbReference>
<dbReference type="GO" id="GO:0043709">
    <property type="term" value="P:cell adhesion involved in single-species biofilm formation"/>
    <property type="evidence" value="ECO:0007669"/>
    <property type="project" value="TreeGrafter"/>
</dbReference>
<dbReference type="InterPro" id="IPR043128">
    <property type="entry name" value="Rev_trsase/Diguanyl_cyclase"/>
</dbReference>
<dbReference type="Pfam" id="PF00990">
    <property type="entry name" value="GGDEF"/>
    <property type="match status" value="1"/>
</dbReference>
<dbReference type="EC" id="2.7.7.65" evidence="1"/>
<dbReference type="Gene3D" id="1.25.40.10">
    <property type="entry name" value="Tetratricopeptide repeat domain"/>
    <property type="match status" value="1"/>
</dbReference>
<dbReference type="GO" id="GO:0005886">
    <property type="term" value="C:plasma membrane"/>
    <property type="evidence" value="ECO:0007669"/>
    <property type="project" value="TreeGrafter"/>
</dbReference>
<reference evidence="4" key="1">
    <citation type="submission" date="2021-11" db="EMBL/GenBank/DDBJ databases">
        <title>BS-T2-15 a new species belonging to the Comamonadaceae family isolated from the soil of a French oak forest.</title>
        <authorList>
            <person name="Mieszkin S."/>
            <person name="Alain K."/>
        </authorList>
    </citation>
    <scope>NUCLEOTIDE SEQUENCE</scope>
    <source>
        <strain evidence="4">BS-T2-15</strain>
    </source>
</reference>
<evidence type="ECO:0000313" key="5">
    <source>
        <dbReference type="Proteomes" id="UP001139353"/>
    </source>
</evidence>
<dbReference type="EMBL" id="JAJLJH010000009">
    <property type="protein sequence ID" value="MCK9688619.1"/>
    <property type="molecule type" value="Genomic_DNA"/>
</dbReference>
<accession>A0A9X1YLP2</accession>
<keyword evidence="4" id="KW-0808">Transferase</keyword>
<dbReference type="SUPFAM" id="SSF55781">
    <property type="entry name" value="GAF domain-like"/>
    <property type="match status" value="1"/>
</dbReference>
<dbReference type="InterPro" id="IPR050469">
    <property type="entry name" value="Diguanylate_Cyclase"/>
</dbReference>
<dbReference type="GO" id="GO:0052621">
    <property type="term" value="F:diguanylate cyclase activity"/>
    <property type="evidence" value="ECO:0007669"/>
    <property type="project" value="UniProtKB-EC"/>
</dbReference>
<dbReference type="PANTHER" id="PTHR45138">
    <property type="entry name" value="REGULATORY COMPONENTS OF SENSORY TRANSDUCTION SYSTEM"/>
    <property type="match status" value="1"/>
</dbReference>
<dbReference type="PROSITE" id="PS50887">
    <property type="entry name" value="GGDEF"/>
    <property type="match status" value="1"/>
</dbReference>
<dbReference type="InterPro" id="IPR029016">
    <property type="entry name" value="GAF-like_dom_sf"/>
</dbReference>
<dbReference type="CDD" id="cd01949">
    <property type="entry name" value="GGDEF"/>
    <property type="match status" value="1"/>
</dbReference>
<evidence type="ECO:0000259" key="3">
    <source>
        <dbReference type="PROSITE" id="PS50887"/>
    </source>
</evidence>
<keyword evidence="5" id="KW-1185">Reference proteome</keyword>
<dbReference type="GO" id="GO:1902201">
    <property type="term" value="P:negative regulation of bacterial-type flagellum-dependent cell motility"/>
    <property type="evidence" value="ECO:0007669"/>
    <property type="project" value="TreeGrafter"/>
</dbReference>
<name>A0A9X1YLP2_9BURK</name>
<comment type="catalytic activity">
    <reaction evidence="2">
        <text>2 GTP = 3',3'-c-di-GMP + 2 diphosphate</text>
        <dbReference type="Rhea" id="RHEA:24898"/>
        <dbReference type="ChEBI" id="CHEBI:33019"/>
        <dbReference type="ChEBI" id="CHEBI:37565"/>
        <dbReference type="ChEBI" id="CHEBI:58805"/>
        <dbReference type="EC" id="2.7.7.65"/>
    </reaction>
</comment>
<organism evidence="4 5">
    <name type="scientific">Scleromatobacter humisilvae</name>
    <dbReference type="NCBI Taxonomy" id="2897159"/>
    <lineage>
        <taxon>Bacteria</taxon>
        <taxon>Pseudomonadati</taxon>
        <taxon>Pseudomonadota</taxon>
        <taxon>Betaproteobacteria</taxon>
        <taxon>Burkholderiales</taxon>
        <taxon>Sphaerotilaceae</taxon>
        <taxon>Scleromatobacter</taxon>
    </lineage>
</organism>
<dbReference type="SMART" id="SM00267">
    <property type="entry name" value="GGDEF"/>
    <property type="match status" value="1"/>
</dbReference>
<dbReference type="AlphaFoldDB" id="A0A9X1YLP2"/>
<dbReference type="SMART" id="SM00065">
    <property type="entry name" value="GAF"/>
    <property type="match status" value="1"/>
</dbReference>
<keyword evidence="4" id="KW-0548">Nucleotidyltransferase</keyword>
<dbReference type="Gene3D" id="3.30.70.270">
    <property type="match status" value="1"/>
</dbReference>
<evidence type="ECO:0000256" key="1">
    <source>
        <dbReference type="ARBA" id="ARBA00012528"/>
    </source>
</evidence>
<dbReference type="InterPro" id="IPR011990">
    <property type="entry name" value="TPR-like_helical_dom_sf"/>
</dbReference>
<protein>
    <recommendedName>
        <fullName evidence="1">diguanylate cyclase</fullName>
        <ecNumber evidence="1">2.7.7.65</ecNumber>
    </recommendedName>
</protein>
<dbReference type="Gene3D" id="3.30.450.40">
    <property type="match status" value="1"/>
</dbReference>
<proteinExistence type="predicted"/>
<dbReference type="PANTHER" id="PTHR45138:SF9">
    <property type="entry name" value="DIGUANYLATE CYCLASE DGCM-RELATED"/>
    <property type="match status" value="1"/>
</dbReference>
<gene>
    <name evidence="4" type="ORF">LPC04_23155</name>
</gene>
<evidence type="ECO:0000256" key="2">
    <source>
        <dbReference type="ARBA" id="ARBA00034247"/>
    </source>
</evidence>
<dbReference type="Pfam" id="PF13185">
    <property type="entry name" value="GAF_2"/>
    <property type="match status" value="1"/>
</dbReference>